<keyword evidence="1" id="KW-1133">Transmembrane helix</keyword>
<feature type="transmembrane region" description="Helical" evidence="1">
    <location>
        <begin position="81"/>
        <end position="102"/>
    </location>
</feature>
<keyword evidence="1" id="KW-0812">Transmembrane</keyword>
<accession>A0A8J6XGK7</accession>
<comment type="caution">
    <text evidence="2">The sequence shown here is derived from an EMBL/GenBank/DDBJ whole genome shotgun (WGS) entry which is preliminary data.</text>
</comment>
<protein>
    <submittedName>
        <fullName evidence="2">Uncharacterized protein</fullName>
    </submittedName>
</protein>
<keyword evidence="1" id="KW-0472">Membrane</keyword>
<organism evidence="2 3">
    <name type="scientific">Iningainema tapete BLCC-T55</name>
    <dbReference type="NCBI Taxonomy" id="2748662"/>
    <lineage>
        <taxon>Bacteria</taxon>
        <taxon>Bacillati</taxon>
        <taxon>Cyanobacteriota</taxon>
        <taxon>Cyanophyceae</taxon>
        <taxon>Nostocales</taxon>
        <taxon>Scytonemataceae</taxon>
        <taxon>Iningainema tapete</taxon>
    </lineage>
</organism>
<gene>
    <name evidence="2" type="ORF">ICL16_08515</name>
</gene>
<dbReference type="EMBL" id="JACXAE010000034">
    <property type="protein sequence ID" value="MBD2772122.1"/>
    <property type="molecule type" value="Genomic_DNA"/>
</dbReference>
<dbReference type="AlphaFoldDB" id="A0A8J6XGK7"/>
<reference evidence="2" key="1">
    <citation type="submission" date="2020-09" db="EMBL/GenBank/DDBJ databases">
        <title>Iningainema tapete sp. nov. (Scytonemataceae, Cyanobacteria) from greenhouses in central Florida (USA) produces two types of nodularin with biosynthetic potential for microcystin-LR and anabaenopeptins.</title>
        <authorList>
            <person name="Berthold D.E."/>
            <person name="Lefler F.W."/>
            <person name="Huang I.-S."/>
            <person name="Abdulla H."/>
            <person name="Zimba P.V."/>
            <person name="Laughinghouse H.D. IV."/>
        </authorList>
    </citation>
    <scope>NUCLEOTIDE SEQUENCE</scope>
    <source>
        <strain evidence="2">BLCCT55</strain>
    </source>
</reference>
<dbReference type="RefSeq" id="WP_190826406.1">
    <property type="nucleotide sequence ID" value="NZ_CAWPPI010000034.1"/>
</dbReference>
<keyword evidence="3" id="KW-1185">Reference proteome</keyword>
<evidence type="ECO:0000313" key="3">
    <source>
        <dbReference type="Proteomes" id="UP000629098"/>
    </source>
</evidence>
<name>A0A8J6XGK7_9CYAN</name>
<sequence>MSKIDNFDDLKYQVLSVKKYYAEMHNVDTRLIKIVPLDERSPDNCIYQGDVSLVGRIYGVYIFHNLERQPQPDFGSKVNSILKMFSIFTVGVSCGLLTSFFVTQFPTSHPIRINVNYSSLIKLIN</sequence>
<dbReference type="Proteomes" id="UP000629098">
    <property type="component" value="Unassembled WGS sequence"/>
</dbReference>
<proteinExistence type="predicted"/>
<evidence type="ECO:0000313" key="2">
    <source>
        <dbReference type="EMBL" id="MBD2772122.1"/>
    </source>
</evidence>
<evidence type="ECO:0000256" key="1">
    <source>
        <dbReference type="SAM" id="Phobius"/>
    </source>
</evidence>